<comment type="caution">
    <text evidence="1">The sequence shown here is derived from an EMBL/GenBank/DDBJ whole genome shotgun (WGS) entry which is preliminary data.</text>
</comment>
<reference evidence="1 2" key="1">
    <citation type="submission" date="2023-08" db="EMBL/GenBank/DDBJ databases">
        <title>A Necator americanus chromosomal reference genome.</title>
        <authorList>
            <person name="Ilik V."/>
            <person name="Petrzelkova K.J."/>
            <person name="Pardy F."/>
            <person name="Fuh T."/>
            <person name="Niatou-Singa F.S."/>
            <person name="Gouil Q."/>
            <person name="Baker L."/>
            <person name="Ritchie M.E."/>
            <person name="Jex A.R."/>
            <person name="Gazzola D."/>
            <person name="Li H."/>
            <person name="Toshio Fujiwara R."/>
            <person name="Zhan B."/>
            <person name="Aroian R.V."/>
            <person name="Pafco B."/>
            <person name="Schwarz E.M."/>
        </authorList>
    </citation>
    <scope>NUCLEOTIDE SEQUENCE [LARGE SCALE GENOMIC DNA]</scope>
    <source>
        <strain evidence="1 2">Aroian</strain>
        <tissue evidence="1">Whole animal</tissue>
    </source>
</reference>
<name>A0ABR1DRD6_NECAM</name>
<dbReference type="Proteomes" id="UP001303046">
    <property type="component" value="Unassembled WGS sequence"/>
</dbReference>
<accession>A0ABR1DRD6</accession>
<gene>
    <name evidence="1" type="primary">Necator_chrV.g17336</name>
    <name evidence="1" type="ORF">RB195_012547</name>
</gene>
<organism evidence="1 2">
    <name type="scientific">Necator americanus</name>
    <name type="common">Human hookworm</name>
    <dbReference type="NCBI Taxonomy" id="51031"/>
    <lineage>
        <taxon>Eukaryota</taxon>
        <taxon>Metazoa</taxon>
        <taxon>Ecdysozoa</taxon>
        <taxon>Nematoda</taxon>
        <taxon>Chromadorea</taxon>
        <taxon>Rhabditida</taxon>
        <taxon>Rhabditina</taxon>
        <taxon>Rhabditomorpha</taxon>
        <taxon>Strongyloidea</taxon>
        <taxon>Ancylostomatidae</taxon>
        <taxon>Bunostominae</taxon>
        <taxon>Necator</taxon>
    </lineage>
</organism>
<dbReference type="EMBL" id="JAVFWL010000005">
    <property type="protein sequence ID" value="KAK6753002.1"/>
    <property type="molecule type" value="Genomic_DNA"/>
</dbReference>
<proteinExistence type="predicted"/>
<protein>
    <submittedName>
        <fullName evidence="1">Uncharacterized protein</fullName>
    </submittedName>
</protein>
<evidence type="ECO:0000313" key="1">
    <source>
        <dbReference type="EMBL" id="KAK6753002.1"/>
    </source>
</evidence>
<keyword evidence="2" id="KW-1185">Reference proteome</keyword>
<evidence type="ECO:0000313" key="2">
    <source>
        <dbReference type="Proteomes" id="UP001303046"/>
    </source>
</evidence>
<sequence>MLSVFKLIYRLLKVQNIINIMTLFLNLIESDYKFGSRKTREQKKSNTDVPHIKLNALANRSLEDILR</sequence>